<dbReference type="InterPro" id="IPR001519">
    <property type="entry name" value="Ferritin"/>
</dbReference>
<dbReference type="InterPro" id="IPR009078">
    <property type="entry name" value="Ferritin-like_SF"/>
</dbReference>
<dbReference type="CDD" id="cd01056">
    <property type="entry name" value="Euk_Ferritin"/>
    <property type="match status" value="1"/>
</dbReference>
<keyword evidence="10" id="KW-1185">Reference proteome</keyword>
<feature type="chain" id="PRO_5034761772" description="Ferritin" evidence="8">
    <location>
        <begin position="26"/>
        <end position="251"/>
    </location>
</feature>
<proteinExistence type="inferred from homology"/>
<keyword evidence="3 5" id="KW-0479">Metal-binding</keyword>
<feature type="signal peptide" evidence="8">
    <location>
        <begin position="1"/>
        <end position="25"/>
    </location>
</feature>
<dbReference type="GO" id="GO:0008199">
    <property type="term" value="F:ferric iron binding"/>
    <property type="evidence" value="ECO:0007669"/>
    <property type="project" value="InterPro"/>
</dbReference>
<feature type="region of interest" description="Disordered" evidence="7">
    <location>
        <begin position="36"/>
        <end position="81"/>
    </location>
</feature>
<keyword evidence="8" id="KW-0732">Signal</keyword>
<dbReference type="GO" id="GO:0006879">
    <property type="term" value="P:intracellular iron ion homeostasis"/>
    <property type="evidence" value="ECO:0007669"/>
    <property type="project" value="UniProtKB-KW"/>
</dbReference>
<name>A0A8B7PMB0_HYAAZ</name>
<dbReference type="InterPro" id="IPR012347">
    <property type="entry name" value="Ferritin-like"/>
</dbReference>
<comment type="similarity">
    <text evidence="1 6">Belongs to the ferritin family.</text>
</comment>
<dbReference type="OrthoDB" id="186462at2759"/>
<accession>A0A8B7PMB0</accession>
<dbReference type="GO" id="GO:0008198">
    <property type="term" value="F:ferrous iron binding"/>
    <property type="evidence" value="ECO:0007669"/>
    <property type="project" value="TreeGrafter"/>
</dbReference>
<evidence type="ECO:0000256" key="2">
    <source>
        <dbReference type="ARBA" id="ARBA00022434"/>
    </source>
</evidence>
<gene>
    <name evidence="11" type="primary">LOC108681947</name>
</gene>
<dbReference type="GeneID" id="108681947"/>
<feature type="binding site" evidence="5">
    <location>
        <position position="219"/>
    </location>
    <ligand>
        <name>Fe cation</name>
        <dbReference type="ChEBI" id="CHEBI:24875"/>
        <label>1</label>
    </ligand>
</feature>
<dbReference type="AlphaFoldDB" id="A0A8B7PMB0"/>
<dbReference type="Proteomes" id="UP000694843">
    <property type="component" value="Unplaced"/>
</dbReference>
<dbReference type="GO" id="GO:0004322">
    <property type="term" value="F:ferroxidase activity"/>
    <property type="evidence" value="ECO:0007669"/>
    <property type="project" value="UniProtKB-EC"/>
</dbReference>
<dbReference type="Gene3D" id="1.20.1260.10">
    <property type="match status" value="1"/>
</dbReference>
<dbReference type="SUPFAM" id="SSF47240">
    <property type="entry name" value="Ferritin-like"/>
    <property type="match status" value="1"/>
</dbReference>
<organism evidence="10 11">
    <name type="scientific">Hyalella azteca</name>
    <name type="common">Amphipod</name>
    <dbReference type="NCBI Taxonomy" id="294128"/>
    <lineage>
        <taxon>Eukaryota</taxon>
        <taxon>Metazoa</taxon>
        <taxon>Ecdysozoa</taxon>
        <taxon>Arthropoda</taxon>
        <taxon>Crustacea</taxon>
        <taxon>Multicrustacea</taxon>
        <taxon>Malacostraca</taxon>
        <taxon>Eumalacostraca</taxon>
        <taxon>Peracarida</taxon>
        <taxon>Amphipoda</taxon>
        <taxon>Senticaudata</taxon>
        <taxon>Talitrida</taxon>
        <taxon>Talitroidea</taxon>
        <taxon>Hyalellidae</taxon>
        <taxon>Hyalella</taxon>
    </lineage>
</organism>
<feature type="compositionally biased region" description="Low complexity" evidence="7">
    <location>
        <begin position="46"/>
        <end position="66"/>
    </location>
</feature>
<comment type="function">
    <text evidence="6">Stores iron in a soluble, non-toxic, readily available form. Important for iron homeostasis. Iron is taken up in the ferrous form and deposited as ferric hydroxides after oxidation.</text>
</comment>
<dbReference type="PROSITE" id="PS51257">
    <property type="entry name" value="PROKAR_LIPOPROTEIN"/>
    <property type="match status" value="1"/>
</dbReference>
<keyword evidence="4 5" id="KW-0408">Iron</keyword>
<evidence type="ECO:0000256" key="4">
    <source>
        <dbReference type="ARBA" id="ARBA00023004"/>
    </source>
</evidence>
<dbReference type="InterPro" id="IPR009040">
    <property type="entry name" value="Ferritin-like_diiron"/>
</dbReference>
<feature type="domain" description="Ferritin-like diiron" evidence="9">
    <location>
        <begin position="88"/>
        <end position="237"/>
    </location>
</feature>
<keyword evidence="2 6" id="KW-0409">Iron storage</keyword>
<reference evidence="11" key="1">
    <citation type="submission" date="2025-08" db="UniProtKB">
        <authorList>
            <consortium name="RefSeq"/>
        </authorList>
    </citation>
    <scope>IDENTIFICATION</scope>
    <source>
        <tissue evidence="11">Whole organism</tissue>
    </source>
</reference>
<dbReference type="KEGG" id="hazt:108681947"/>
<dbReference type="GO" id="GO:0006826">
    <property type="term" value="P:iron ion transport"/>
    <property type="evidence" value="ECO:0007669"/>
    <property type="project" value="InterPro"/>
</dbReference>
<evidence type="ECO:0000313" key="11">
    <source>
        <dbReference type="RefSeq" id="XP_018026522.1"/>
    </source>
</evidence>
<evidence type="ECO:0000256" key="3">
    <source>
        <dbReference type="ARBA" id="ARBA00022723"/>
    </source>
</evidence>
<evidence type="ECO:0000259" key="9">
    <source>
        <dbReference type="PROSITE" id="PS50905"/>
    </source>
</evidence>
<evidence type="ECO:0000256" key="6">
    <source>
        <dbReference type="RuleBase" id="RU361145"/>
    </source>
</evidence>
<dbReference type="PROSITE" id="PS50905">
    <property type="entry name" value="FERRITIN_LIKE"/>
    <property type="match status" value="1"/>
</dbReference>
<sequence length="251" mass="27784">MASIKSFLPVTVLILAAIISCGGKAQETRRLEDPTTFIGHEHSHGGRSSNGHNGHLNGNKGHSNGHNGHGNGHNGHSNTIMPISRCRHNYHERTEQAINRQINLFMHAGYVYSSMAQHFGRCDVALPGFTKFFHQLAKDQREKSESLMTYQNLRGGTVHLSPVTAPALSDWGSGLEAMSQALEMEKSVNQALLEVYKAAKHHDDFHALSFIQTTYLGPQVDKIFTLSQYISNLERVGPGLGEYLFDKLPQN</sequence>
<dbReference type="EC" id="1.16.3.1" evidence="6"/>
<evidence type="ECO:0000256" key="8">
    <source>
        <dbReference type="SAM" id="SignalP"/>
    </source>
</evidence>
<comment type="catalytic activity">
    <reaction evidence="6">
        <text>4 Fe(2+) + O2 + 4 H(+) = 4 Fe(3+) + 2 H2O</text>
        <dbReference type="Rhea" id="RHEA:11148"/>
        <dbReference type="ChEBI" id="CHEBI:15377"/>
        <dbReference type="ChEBI" id="CHEBI:15378"/>
        <dbReference type="ChEBI" id="CHEBI:15379"/>
        <dbReference type="ChEBI" id="CHEBI:29033"/>
        <dbReference type="ChEBI" id="CHEBI:29034"/>
        <dbReference type="EC" id="1.16.3.1"/>
    </reaction>
</comment>
<evidence type="ECO:0000256" key="5">
    <source>
        <dbReference type="PIRSR" id="PIRSR601519-1"/>
    </source>
</evidence>
<dbReference type="GO" id="GO:0005737">
    <property type="term" value="C:cytoplasm"/>
    <property type="evidence" value="ECO:0007669"/>
    <property type="project" value="TreeGrafter"/>
</dbReference>
<keyword evidence="6" id="KW-0560">Oxidoreductase</keyword>
<dbReference type="OMA" id="NWESGLH"/>
<dbReference type="RefSeq" id="XP_018026522.1">
    <property type="nucleotide sequence ID" value="XM_018171033.2"/>
</dbReference>
<dbReference type="Pfam" id="PF00210">
    <property type="entry name" value="Ferritin"/>
    <property type="match status" value="1"/>
</dbReference>
<feature type="binding site" evidence="5">
    <location>
        <position position="185"/>
    </location>
    <ligand>
        <name>Fe cation</name>
        <dbReference type="ChEBI" id="CHEBI:24875"/>
        <label>1</label>
    </ligand>
</feature>
<dbReference type="InterPro" id="IPR008331">
    <property type="entry name" value="Ferritin_DPS_dom"/>
</dbReference>
<dbReference type="PANTHER" id="PTHR11431">
    <property type="entry name" value="FERRITIN"/>
    <property type="match status" value="1"/>
</dbReference>
<evidence type="ECO:0000256" key="7">
    <source>
        <dbReference type="SAM" id="MobiDB-lite"/>
    </source>
</evidence>
<protein>
    <recommendedName>
        <fullName evidence="6">Ferritin</fullName>
        <ecNumber evidence="6">1.16.3.1</ecNumber>
    </recommendedName>
</protein>
<evidence type="ECO:0000256" key="1">
    <source>
        <dbReference type="ARBA" id="ARBA00007513"/>
    </source>
</evidence>
<dbReference type="PANTHER" id="PTHR11431:SF75">
    <property type="entry name" value="FERRITIN"/>
    <property type="match status" value="1"/>
</dbReference>
<dbReference type="FunFam" id="1.20.1260.10:FF:000002">
    <property type="entry name" value="Ferritin, mitochondrial"/>
    <property type="match status" value="1"/>
</dbReference>
<evidence type="ECO:0000313" key="10">
    <source>
        <dbReference type="Proteomes" id="UP000694843"/>
    </source>
</evidence>